<comment type="caution">
    <text evidence="1">The sequence shown here is derived from an EMBL/GenBank/DDBJ whole genome shotgun (WGS) entry which is preliminary data.</text>
</comment>
<proteinExistence type="predicted"/>
<name>B6BL63_SULGG</name>
<evidence type="ECO:0000313" key="2">
    <source>
        <dbReference type="Proteomes" id="UP000006431"/>
    </source>
</evidence>
<dbReference type="Proteomes" id="UP000006431">
    <property type="component" value="Unassembled WGS sequence"/>
</dbReference>
<sequence>MQKQGEKMKLIMNKEVFFVTVGSMEIIDYGFKIFEHASSLI</sequence>
<dbReference type="HOGENOM" id="CLU_3277655_0_0_7"/>
<organism evidence="1 2">
    <name type="scientific">Sulfurimonas gotlandica (strain DSM 19862 / JCM 16533 / GD1)</name>
    <dbReference type="NCBI Taxonomy" id="929558"/>
    <lineage>
        <taxon>Bacteria</taxon>
        <taxon>Pseudomonadati</taxon>
        <taxon>Campylobacterota</taxon>
        <taxon>Epsilonproteobacteria</taxon>
        <taxon>Campylobacterales</taxon>
        <taxon>Sulfurimonadaceae</taxon>
        <taxon>Sulfurimonas</taxon>
    </lineage>
</organism>
<dbReference type="EMBL" id="AFRZ01000001">
    <property type="protein sequence ID" value="EHP28801.1"/>
    <property type="molecule type" value="Genomic_DNA"/>
</dbReference>
<accession>B6BL63</accession>
<dbReference type="STRING" id="929558.SMGD1_0274"/>
<gene>
    <name evidence="1" type="ORF">SMGD1_0274</name>
</gene>
<reference evidence="1 2" key="1">
    <citation type="journal article" date="2012" name="Proc. Natl. Acad. Sci. U.S.A.">
        <title>Genome and physiology of a model Epsilonproteobacterium responsible for sulfide detoxification in marine oxygen depletion zones.</title>
        <authorList>
            <person name="Grote J."/>
            <person name="Schott T."/>
            <person name="Bruckner C.G."/>
            <person name="Glockner F.O."/>
            <person name="Jost G."/>
            <person name="Teeling H."/>
            <person name="Labrenz M."/>
            <person name="Jurgens K."/>
        </authorList>
    </citation>
    <scope>NUCLEOTIDE SEQUENCE [LARGE SCALE GENOMIC DNA]</scope>
    <source>
        <strain evidence="1 2">GD1</strain>
    </source>
</reference>
<keyword evidence="2" id="KW-1185">Reference proteome</keyword>
<evidence type="ECO:0000313" key="1">
    <source>
        <dbReference type="EMBL" id="EHP28801.1"/>
    </source>
</evidence>
<dbReference type="AlphaFoldDB" id="B6BL63"/>
<dbReference type="PATRIC" id="fig|929558.9.peg.1141"/>
<accession>H1FTM5</accession>
<protein>
    <submittedName>
        <fullName evidence="1">Uncharacterized protein</fullName>
    </submittedName>
</protein>